<keyword evidence="6" id="KW-1185">Reference proteome</keyword>
<dbReference type="Gene3D" id="3.40.50.300">
    <property type="entry name" value="P-loop containing nucleotide triphosphate hydrolases"/>
    <property type="match status" value="1"/>
</dbReference>
<dbReference type="PROSITE" id="PS00211">
    <property type="entry name" value="ABC_TRANSPORTER_1"/>
    <property type="match status" value="1"/>
</dbReference>
<keyword evidence="3 5" id="KW-0067">ATP-binding</keyword>
<dbReference type="InterPro" id="IPR003439">
    <property type="entry name" value="ABC_transporter-like_ATP-bd"/>
</dbReference>
<evidence type="ECO:0000256" key="3">
    <source>
        <dbReference type="ARBA" id="ARBA00022840"/>
    </source>
</evidence>
<comment type="caution">
    <text evidence="5">The sequence shown here is derived from an EMBL/GenBank/DDBJ whole genome shotgun (WGS) entry which is preliminary data.</text>
</comment>
<dbReference type="InterPro" id="IPR050153">
    <property type="entry name" value="Metal_Ion_Import_ABC"/>
</dbReference>
<evidence type="ECO:0000256" key="1">
    <source>
        <dbReference type="ARBA" id="ARBA00022448"/>
    </source>
</evidence>
<protein>
    <submittedName>
        <fullName evidence="5">Iron complex transport system ATP-binding protein</fullName>
    </submittedName>
</protein>
<sequence length="267" mass="30768">MGKILSLKGVNWQRNGQTILRDFNWEVHHQEQWGILGLNGSGKTSLLNIVTGYQFPTKGEVIVLDRSFGKTNLLELRKEIGFVSSSLERFDSSLKFETVEEIVVSGKFASIGLYEVVTKAEWEKADRLLDRFRLTYLKGKPYHLLSQGEKRRVLIARSLMGDPKIMILDEPCTGLDIVSREEILSLLKEIVKNSYLLYVTHHIEEISKEITHILLLKDGEIFASGLKKEILNDEILSQAFNLSVKVHWEEDRPWLTVRNREDIKMRS</sequence>
<reference evidence="5" key="1">
    <citation type="submission" date="2023-07" db="EMBL/GenBank/DDBJ databases">
        <title>Genomic Encyclopedia of Type Strains, Phase IV (KMG-IV): sequencing the most valuable type-strain genomes for metagenomic binning, comparative biology and taxonomic classification.</title>
        <authorList>
            <person name="Goeker M."/>
        </authorList>
    </citation>
    <scope>NUCLEOTIDE SEQUENCE</scope>
    <source>
        <strain evidence="5">DSM 23947</strain>
    </source>
</reference>
<feature type="domain" description="ABC transporter" evidence="4">
    <location>
        <begin position="5"/>
        <end position="243"/>
    </location>
</feature>
<dbReference type="SUPFAM" id="SSF52540">
    <property type="entry name" value="P-loop containing nucleoside triphosphate hydrolases"/>
    <property type="match status" value="1"/>
</dbReference>
<accession>A0AAJ1T7F7</accession>
<dbReference type="GO" id="GO:0016887">
    <property type="term" value="F:ATP hydrolysis activity"/>
    <property type="evidence" value="ECO:0007669"/>
    <property type="project" value="InterPro"/>
</dbReference>
<proteinExistence type="predicted"/>
<keyword evidence="1" id="KW-0813">Transport</keyword>
<organism evidence="5 6">
    <name type="scientific">Oikeobacillus pervagus</name>
    <dbReference type="NCBI Taxonomy" id="1325931"/>
    <lineage>
        <taxon>Bacteria</taxon>
        <taxon>Bacillati</taxon>
        <taxon>Bacillota</taxon>
        <taxon>Bacilli</taxon>
        <taxon>Bacillales</taxon>
        <taxon>Bacillaceae</taxon>
        <taxon>Oikeobacillus</taxon>
    </lineage>
</organism>
<evidence type="ECO:0000259" key="4">
    <source>
        <dbReference type="PROSITE" id="PS50893"/>
    </source>
</evidence>
<dbReference type="Pfam" id="PF00005">
    <property type="entry name" value="ABC_tran"/>
    <property type="match status" value="1"/>
</dbReference>
<evidence type="ECO:0000313" key="6">
    <source>
        <dbReference type="Proteomes" id="UP001237207"/>
    </source>
</evidence>
<dbReference type="InterPro" id="IPR003593">
    <property type="entry name" value="AAA+_ATPase"/>
</dbReference>
<evidence type="ECO:0000256" key="2">
    <source>
        <dbReference type="ARBA" id="ARBA00022741"/>
    </source>
</evidence>
<gene>
    <name evidence="5" type="ORF">J2S13_002412</name>
</gene>
<dbReference type="Proteomes" id="UP001237207">
    <property type="component" value="Unassembled WGS sequence"/>
</dbReference>
<dbReference type="InterPro" id="IPR017871">
    <property type="entry name" value="ABC_transporter-like_CS"/>
</dbReference>
<dbReference type="PROSITE" id="PS50893">
    <property type="entry name" value="ABC_TRANSPORTER_2"/>
    <property type="match status" value="1"/>
</dbReference>
<name>A0AAJ1T7F7_9BACI</name>
<evidence type="ECO:0000313" key="5">
    <source>
        <dbReference type="EMBL" id="MDQ0215990.1"/>
    </source>
</evidence>
<dbReference type="InterPro" id="IPR027417">
    <property type="entry name" value="P-loop_NTPase"/>
</dbReference>
<dbReference type="EMBL" id="JAUSUC010000032">
    <property type="protein sequence ID" value="MDQ0215990.1"/>
    <property type="molecule type" value="Genomic_DNA"/>
</dbReference>
<keyword evidence="2" id="KW-0547">Nucleotide-binding</keyword>
<dbReference type="PANTHER" id="PTHR42734">
    <property type="entry name" value="METAL TRANSPORT SYSTEM ATP-BINDING PROTEIN TM_0124-RELATED"/>
    <property type="match status" value="1"/>
</dbReference>
<dbReference type="SMART" id="SM00382">
    <property type="entry name" value="AAA"/>
    <property type="match status" value="1"/>
</dbReference>
<dbReference type="GO" id="GO:0005524">
    <property type="term" value="F:ATP binding"/>
    <property type="evidence" value="ECO:0007669"/>
    <property type="project" value="UniProtKB-KW"/>
</dbReference>
<dbReference type="RefSeq" id="WP_307257989.1">
    <property type="nucleotide sequence ID" value="NZ_JAUSUC010000032.1"/>
</dbReference>
<dbReference type="AlphaFoldDB" id="A0AAJ1T7F7"/>